<organism evidence="1 2">
    <name type="scientific">Ogataea philodendri</name>
    <dbReference type="NCBI Taxonomy" id="1378263"/>
    <lineage>
        <taxon>Eukaryota</taxon>
        <taxon>Fungi</taxon>
        <taxon>Dikarya</taxon>
        <taxon>Ascomycota</taxon>
        <taxon>Saccharomycotina</taxon>
        <taxon>Pichiomycetes</taxon>
        <taxon>Pichiales</taxon>
        <taxon>Pichiaceae</taxon>
        <taxon>Ogataea</taxon>
    </lineage>
</organism>
<evidence type="ECO:0000313" key="1">
    <source>
        <dbReference type="EMBL" id="KAH3661243.1"/>
    </source>
</evidence>
<reference evidence="1" key="1">
    <citation type="journal article" date="2021" name="Open Biol.">
        <title>Shared evolutionary footprints suggest mitochondrial oxidative damage underlies multiple complex I losses in fungi.</title>
        <authorList>
            <person name="Schikora-Tamarit M.A."/>
            <person name="Marcet-Houben M."/>
            <person name="Nosek J."/>
            <person name="Gabaldon T."/>
        </authorList>
    </citation>
    <scope>NUCLEOTIDE SEQUENCE</scope>
    <source>
        <strain evidence="1">CBS6075</strain>
    </source>
</reference>
<keyword evidence="2" id="KW-1185">Reference proteome</keyword>
<name>A0A9P8NWN8_9ASCO</name>
<dbReference type="EMBL" id="JAEUBE010000487">
    <property type="protein sequence ID" value="KAH3661243.1"/>
    <property type="molecule type" value="Genomic_DNA"/>
</dbReference>
<gene>
    <name evidence="1" type="ORF">OGAPHI_006650</name>
</gene>
<comment type="caution">
    <text evidence="1">The sequence shown here is derived from an EMBL/GenBank/DDBJ whole genome shotgun (WGS) entry which is preliminary data.</text>
</comment>
<proteinExistence type="predicted"/>
<dbReference type="AlphaFoldDB" id="A0A9P8NWN8"/>
<sequence length="106" mass="11859">MMDRYPKAAGYATEISSRSSRSLYNWSIKPPESSFNFCKALSRSASASSTRFLASRASSMAFRAISSVLYEEINLLIDMFMSVSSSPEAIVIFETKVSINLRFLFT</sequence>
<protein>
    <submittedName>
        <fullName evidence="1">Uncharacterized protein</fullName>
    </submittedName>
</protein>
<dbReference type="GeneID" id="70238614"/>
<accession>A0A9P8NWN8</accession>
<dbReference type="RefSeq" id="XP_046058367.1">
    <property type="nucleotide sequence ID" value="XM_046207958.1"/>
</dbReference>
<reference evidence="1" key="2">
    <citation type="submission" date="2021-01" db="EMBL/GenBank/DDBJ databases">
        <authorList>
            <person name="Schikora-Tamarit M.A."/>
        </authorList>
    </citation>
    <scope>NUCLEOTIDE SEQUENCE</scope>
    <source>
        <strain evidence="1">CBS6075</strain>
    </source>
</reference>
<evidence type="ECO:0000313" key="2">
    <source>
        <dbReference type="Proteomes" id="UP000769157"/>
    </source>
</evidence>
<dbReference type="Proteomes" id="UP000769157">
    <property type="component" value="Unassembled WGS sequence"/>
</dbReference>